<reference evidence="1 2" key="1">
    <citation type="submission" date="2016-01" db="EMBL/GenBank/DDBJ databases">
        <title>The new phylogeny of the genus Mycobacterium.</title>
        <authorList>
            <person name="Tarcisio F."/>
            <person name="Conor M."/>
            <person name="Antonella G."/>
            <person name="Elisabetta G."/>
            <person name="Giulia F.S."/>
            <person name="Sara T."/>
            <person name="Anna F."/>
            <person name="Clotilde B."/>
            <person name="Roberto B."/>
            <person name="Veronica D.S."/>
            <person name="Fabio R."/>
            <person name="Monica P."/>
            <person name="Olivier J."/>
            <person name="Enrico T."/>
            <person name="Nicola S."/>
        </authorList>
    </citation>
    <scope>NUCLEOTIDE SEQUENCE [LARGE SCALE GENOMIC DNA]</scope>
    <source>
        <strain evidence="1 2">DSM 44160</strain>
    </source>
</reference>
<sequence length="70" mass="7918">MIERGGDNYPWSRRVVTNAVVGVACSSVHHIFSTEDVEAGERYRPTSFALCNRLPFTLSRRNPRIVVIRG</sequence>
<organism evidence="1 2">
    <name type="scientific">Mycobacterium gordonae</name>
    <dbReference type="NCBI Taxonomy" id="1778"/>
    <lineage>
        <taxon>Bacteria</taxon>
        <taxon>Bacillati</taxon>
        <taxon>Actinomycetota</taxon>
        <taxon>Actinomycetes</taxon>
        <taxon>Mycobacteriales</taxon>
        <taxon>Mycobacteriaceae</taxon>
        <taxon>Mycobacterium</taxon>
    </lineage>
</organism>
<evidence type="ECO:0000313" key="1">
    <source>
        <dbReference type="EMBL" id="ORV85384.1"/>
    </source>
</evidence>
<protein>
    <submittedName>
        <fullName evidence="1">Uncharacterized protein</fullName>
    </submittedName>
</protein>
<dbReference type="AlphaFoldDB" id="A0A1X1WFP1"/>
<name>A0A1X1WFP1_MYCGO</name>
<dbReference type="PROSITE" id="PS51257">
    <property type="entry name" value="PROKAR_LIPOPROTEIN"/>
    <property type="match status" value="1"/>
</dbReference>
<comment type="caution">
    <text evidence="1">The sequence shown here is derived from an EMBL/GenBank/DDBJ whole genome shotgun (WGS) entry which is preliminary data.</text>
</comment>
<dbReference type="EMBL" id="LQOY01000087">
    <property type="protein sequence ID" value="ORV85384.1"/>
    <property type="molecule type" value="Genomic_DNA"/>
</dbReference>
<evidence type="ECO:0000313" key="2">
    <source>
        <dbReference type="Proteomes" id="UP000193928"/>
    </source>
</evidence>
<dbReference type="Proteomes" id="UP000193928">
    <property type="component" value="Unassembled WGS sequence"/>
</dbReference>
<keyword evidence="2" id="KW-1185">Reference proteome</keyword>
<accession>A0A1X1WFP1</accession>
<gene>
    <name evidence="1" type="ORF">AWC08_25560</name>
</gene>
<proteinExistence type="predicted"/>